<gene>
    <name evidence="3" type="ORF">PSON_ATCC_30995.1.T0050032</name>
</gene>
<dbReference type="GO" id="GO:0005524">
    <property type="term" value="F:ATP binding"/>
    <property type="evidence" value="ECO:0007669"/>
    <property type="project" value="InterPro"/>
</dbReference>
<evidence type="ECO:0000313" key="4">
    <source>
        <dbReference type="Proteomes" id="UP000692954"/>
    </source>
</evidence>
<dbReference type="PANTHER" id="PTHR44305:SF2">
    <property type="entry name" value="SI:DKEY-192D15.2"/>
    <property type="match status" value="1"/>
</dbReference>
<dbReference type="EMBL" id="CAJJDN010000005">
    <property type="protein sequence ID" value="CAD8050470.1"/>
    <property type="molecule type" value="Genomic_DNA"/>
</dbReference>
<feature type="coiled-coil region" evidence="1">
    <location>
        <begin position="387"/>
        <end position="442"/>
    </location>
</feature>
<reference evidence="3" key="1">
    <citation type="submission" date="2021-01" db="EMBL/GenBank/DDBJ databases">
        <authorList>
            <consortium name="Genoscope - CEA"/>
            <person name="William W."/>
        </authorList>
    </citation>
    <scope>NUCLEOTIDE SEQUENCE</scope>
</reference>
<evidence type="ECO:0000256" key="1">
    <source>
        <dbReference type="SAM" id="Coils"/>
    </source>
</evidence>
<protein>
    <recommendedName>
        <fullName evidence="2">Protein kinase domain-containing protein</fullName>
    </recommendedName>
</protein>
<name>A0A8S1K4U2_9CILI</name>
<dbReference type="InterPro" id="IPR053083">
    <property type="entry name" value="TF_kinase-domain_protein"/>
</dbReference>
<dbReference type="OrthoDB" id="290533at2759"/>
<proteinExistence type="predicted"/>
<sequence length="514" mass="60430">MGNQVYFAKPMDNSIFNQNIPLNSQIQHLGGQHYQHIDRVELYKLKNEVTKFPTIFEKIIANSVSGEQEGQLFNFHNKAQSLIHPNLIKYYGFCIDPEITTNLIISKWYYQALYKTTKNICSYHFQYKSLIPEKDLWNFLHQILQGLQFLETKQQWHMQIQPDAIYLDQNTQIKLIPMGILRIMSGYTLVLNKQGLALLSPELIEQLKLKNINPVHDPSKSDIFSLGMTMLEFMTLKSSFDCYSFNSNPPQLNDQLIEERLQESIMNGYSDDLIKLTKNMLQRNMNYRVGIRDILNSKELNQNLQSQSNNFSPLKPTLNLSNLRQPNINQQEQKPLIQPSIPPPIGQSNNQQHQVQVQTFQPHLELNKIDNFQQSYSFREKSDEELLLREQQINRQLEQQLKQQQQMLQQQFQQQQKQQQIIEEQQRKLFSLQQQIKQIAVQLEQSQIEPNEILNSSNKQDNFNYQINLLPTPPITYASPIKHTLNDFTENIEIQNRVNQVLAQSRQAINRYQN</sequence>
<dbReference type="SMART" id="SM00220">
    <property type="entry name" value="S_TKc"/>
    <property type="match status" value="1"/>
</dbReference>
<feature type="domain" description="Protein kinase" evidence="2">
    <location>
        <begin position="1"/>
        <end position="300"/>
    </location>
</feature>
<dbReference type="Pfam" id="PF00069">
    <property type="entry name" value="Pkinase"/>
    <property type="match status" value="1"/>
</dbReference>
<dbReference type="Proteomes" id="UP000692954">
    <property type="component" value="Unassembled WGS sequence"/>
</dbReference>
<evidence type="ECO:0000313" key="3">
    <source>
        <dbReference type="EMBL" id="CAD8050470.1"/>
    </source>
</evidence>
<dbReference type="GO" id="GO:0004672">
    <property type="term" value="F:protein kinase activity"/>
    <property type="evidence" value="ECO:0007669"/>
    <property type="project" value="InterPro"/>
</dbReference>
<dbReference type="InterPro" id="IPR000719">
    <property type="entry name" value="Prot_kinase_dom"/>
</dbReference>
<evidence type="ECO:0000259" key="2">
    <source>
        <dbReference type="PROSITE" id="PS50011"/>
    </source>
</evidence>
<comment type="caution">
    <text evidence="3">The sequence shown here is derived from an EMBL/GenBank/DDBJ whole genome shotgun (WGS) entry which is preliminary data.</text>
</comment>
<dbReference type="PROSITE" id="PS50011">
    <property type="entry name" value="PROTEIN_KINASE_DOM"/>
    <property type="match status" value="1"/>
</dbReference>
<accession>A0A8S1K4U2</accession>
<keyword evidence="4" id="KW-1185">Reference proteome</keyword>
<organism evidence="3 4">
    <name type="scientific">Paramecium sonneborni</name>
    <dbReference type="NCBI Taxonomy" id="65129"/>
    <lineage>
        <taxon>Eukaryota</taxon>
        <taxon>Sar</taxon>
        <taxon>Alveolata</taxon>
        <taxon>Ciliophora</taxon>
        <taxon>Intramacronucleata</taxon>
        <taxon>Oligohymenophorea</taxon>
        <taxon>Peniculida</taxon>
        <taxon>Parameciidae</taxon>
        <taxon>Paramecium</taxon>
    </lineage>
</organism>
<keyword evidence="1" id="KW-0175">Coiled coil</keyword>
<dbReference type="AlphaFoldDB" id="A0A8S1K4U2"/>
<dbReference type="PANTHER" id="PTHR44305">
    <property type="entry name" value="SI:DKEY-192D15.2-RELATED"/>
    <property type="match status" value="1"/>
</dbReference>